<evidence type="ECO:0000256" key="4">
    <source>
        <dbReference type="ARBA" id="ARBA00022643"/>
    </source>
</evidence>
<dbReference type="InterPro" id="IPR004338">
    <property type="entry name" value="NqrB/RnfD"/>
</dbReference>
<evidence type="ECO:0000256" key="8">
    <source>
        <dbReference type="ARBA" id="ARBA00023136"/>
    </source>
</evidence>
<dbReference type="Pfam" id="PF03116">
    <property type="entry name" value="NQR2_RnfD_RnfE"/>
    <property type="match status" value="1"/>
</dbReference>
<feature type="transmembrane region" description="Helical" evidence="9">
    <location>
        <begin position="270"/>
        <end position="288"/>
    </location>
</feature>
<accession>A0A9D1ALB8</accession>
<keyword evidence="4" id="KW-0288">FMN</keyword>
<feature type="transmembrane region" description="Helical" evidence="9">
    <location>
        <begin position="74"/>
        <end position="92"/>
    </location>
</feature>
<evidence type="ECO:0000256" key="3">
    <source>
        <dbReference type="ARBA" id="ARBA00022630"/>
    </source>
</evidence>
<evidence type="ECO:0000313" key="11">
    <source>
        <dbReference type="Proteomes" id="UP000824242"/>
    </source>
</evidence>
<reference evidence="10" key="1">
    <citation type="submission" date="2020-10" db="EMBL/GenBank/DDBJ databases">
        <authorList>
            <person name="Gilroy R."/>
        </authorList>
    </citation>
    <scope>NUCLEOTIDE SEQUENCE</scope>
    <source>
        <strain evidence="10">ChiSxjej1B13-7958</strain>
    </source>
</reference>
<name>A0A9D1ALB8_9FIRM</name>
<feature type="transmembrane region" description="Helical" evidence="9">
    <location>
        <begin position="99"/>
        <end position="122"/>
    </location>
</feature>
<feature type="transmembrane region" description="Helical" evidence="9">
    <location>
        <begin position="195"/>
        <end position="213"/>
    </location>
</feature>
<dbReference type="AlphaFoldDB" id="A0A9D1ALB8"/>
<reference evidence="10" key="2">
    <citation type="journal article" date="2021" name="PeerJ">
        <title>Extensive microbial diversity within the chicken gut microbiome revealed by metagenomics and culture.</title>
        <authorList>
            <person name="Gilroy R."/>
            <person name="Ravi A."/>
            <person name="Getino M."/>
            <person name="Pursley I."/>
            <person name="Horton D.L."/>
            <person name="Alikhan N.F."/>
            <person name="Baker D."/>
            <person name="Gharbi K."/>
            <person name="Hall N."/>
            <person name="Watson M."/>
            <person name="Adriaenssens E.M."/>
            <person name="Foster-Nyarko E."/>
            <person name="Jarju S."/>
            <person name="Secka A."/>
            <person name="Antonio M."/>
            <person name="Oren A."/>
            <person name="Chaudhuri R.R."/>
            <person name="La Ragione R."/>
            <person name="Hildebrand F."/>
            <person name="Pallen M.J."/>
        </authorList>
    </citation>
    <scope>NUCLEOTIDE SEQUENCE</scope>
    <source>
        <strain evidence="10">ChiSxjej1B13-7958</strain>
    </source>
</reference>
<proteinExistence type="predicted"/>
<keyword evidence="6" id="KW-1278">Translocase</keyword>
<evidence type="ECO:0000256" key="2">
    <source>
        <dbReference type="ARBA" id="ARBA00022553"/>
    </source>
</evidence>
<comment type="caution">
    <text evidence="10">The sequence shown here is derived from an EMBL/GenBank/DDBJ whole genome shotgun (WGS) entry which is preliminary data.</text>
</comment>
<evidence type="ECO:0000256" key="6">
    <source>
        <dbReference type="ARBA" id="ARBA00022967"/>
    </source>
</evidence>
<dbReference type="EMBL" id="DVGZ01000034">
    <property type="protein sequence ID" value="HIR46677.1"/>
    <property type="molecule type" value="Genomic_DNA"/>
</dbReference>
<dbReference type="PANTHER" id="PTHR30578:SF0">
    <property type="entry name" value="ION-TRANSLOCATING OXIDOREDUCTASE COMPLEX SUBUNIT D"/>
    <property type="match status" value="1"/>
</dbReference>
<feature type="transmembrane region" description="Helical" evidence="9">
    <location>
        <begin position="165"/>
        <end position="186"/>
    </location>
</feature>
<keyword evidence="1" id="KW-0813">Transport</keyword>
<protein>
    <submittedName>
        <fullName evidence="10">RnfABCDGE type electron transport complex subunit D</fullName>
    </submittedName>
</protein>
<evidence type="ECO:0000256" key="7">
    <source>
        <dbReference type="ARBA" id="ARBA00022989"/>
    </source>
</evidence>
<evidence type="ECO:0000256" key="1">
    <source>
        <dbReference type="ARBA" id="ARBA00022448"/>
    </source>
</evidence>
<keyword evidence="5 9" id="KW-0812">Transmembrane</keyword>
<organism evidence="10 11">
    <name type="scientific">Candidatus Caccousia avicola</name>
    <dbReference type="NCBI Taxonomy" id="2840721"/>
    <lineage>
        <taxon>Bacteria</taxon>
        <taxon>Bacillati</taxon>
        <taxon>Bacillota</taxon>
        <taxon>Clostridia</taxon>
        <taxon>Eubacteriales</taxon>
        <taxon>Oscillospiraceae</taxon>
        <taxon>Oscillospiraceae incertae sedis</taxon>
        <taxon>Candidatus Caccousia</taxon>
    </lineage>
</organism>
<evidence type="ECO:0000313" key="10">
    <source>
        <dbReference type="EMBL" id="HIR46677.1"/>
    </source>
</evidence>
<keyword evidence="3" id="KW-0285">Flavoprotein</keyword>
<dbReference type="PANTHER" id="PTHR30578">
    <property type="entry name" value="ELECTRON TRANSPORT COMPLEX PROTEIN RNFD"/>
    <property type="match status" value="1"/>
</dbReference>
<evidence type="ECO:0000256" key="5">
    <source>
        <dbReference type="ARBA" id="ARBA00022692"/>
    </source>
</evidence>
<keyword evidence="2" id="KW-0597">Phosphoprotein</keyword>
<dbReference type="GO" id="GO:0005886">
    <property type="term" value="C:plasma membrane"/>
    <property type="evidence" value="ECO:0007669"/>
    <property type="project" value="TreeGrafter"/>
</dbReference>
<evidence type="ECO:0000256" key="9">
    <source>
        <dbReference type="SAM" id="Phobius"/>
    </source>
</evidence>
<gene>
    <name evidence="10" type="ORF">IAB89_03300</name>
</gene>
<sequence length="303" mass="31779">MMGDALAALAALLILPTVYFGPRALVLALVSMTACAAFDILACLIFRHTFGSGDPSALVTGLTIALLLPVNAPYWLPALAGAFAILVVKMPLGFTGRNLFNPAAAGVAFVTVCQPDLVFLYANPTAGWLDLANEITVVLGASPGSALLEGLKPSIMPHDLLWGVYPGPMGCTAALVIGAGALFLLARRTIRWEPLAFFLLTTALVAALFPRIYCTALTSVKYELLTGSLLFCAVFLLGDPVTSPRTITGRCAFGVLAGALLMGMRHAGAYEQTACFAVLIANAFSPVLDRAVIAVRRKGVRLP</sequence>
<dbReference type="GO" id="GO:0055085">
    <property type="term" value="P:transmembrane transport"/>
    <property type="evidence" value="ECO:0007669"/>
    <property type="project" value="InterPro"/>
</dbReference>
<keyword evidence="7 9" id="KW-1133">Transmembrane helix</keyword>
<keyword evidence="8 9" id="KW-0472">Membrane</keyword>
<dbReference type="Proteomes" id="UP000824242">
    <property type="component" value="Unassembled WGS sequence"/>
</dbReference>